<keyword evidence="4" id="KW-0732">Signal</keyword>
<feature type="signal peptide" evidence="4">
    <location>
        <begin position="1"/>
        <end position="19"/>
    </location>
</feature>
<feature type="transmembrane region" description="Helical" evidence="3">
    <location>
        <begin position="206"/>
        <end position="232"/>
    </location>
</feature>
<proteinExistence type="predicted"/>
<evidence type="ECO:0000313" key="6">
    <source>
        <dbReference type="RefSeq" id="XP_030768101.1"/>
    </source>
</evidence>
<name>A0A6J2YY39_SITOR</name>
<feature type="coiled-coil region" evidence="1">
    <location>
        <begin position="385"/>
        <end position="419"/>
    </location>
</feature>
<dbReference type="GeneID" id="115891700"/>
<reference evidence="6" key="1">
    <citation type="submission" date="2025-08" db="UniProtKB">
        <authorList>
            <consortium name="RefSeq"/>
        </authorList>
    </citation>
    <scope>IDENTIFICATION</scope>
    <source>
        <tissue evidence="6">Gonads</tissue>
    </source>
</reference>
<evidence type="ECO:0000313" key="5">
    <source>
        <dbReference type="Proteomes" id="UP000504635"/>
    </source>
</evidence>
<dbReference type="GO" id="GO:0016020">
    <property type="term" value="C:membrane"/>
    <property type="evidence" value="ECO:0007669"/>
    <property type="project" value="TreeGrafter"/>
</dbReference>
<keyword evidence="3" id="KW-0472">Membrane</keyword>
<evidence type="ECO:0000256" key="2">
    <source>
        <dbReference type="SAM" id="MobiDB-lite"/>
    </source>
</evidence>
<dbReference type="CTD" id="40774"/>
<accession>A0A6J2YY39</accession>
<feature type="transmembrane region" description="Helical" evidence="3">
    <location>
        <begin position="244"/>
        <end position="264"/>
    </location>
</feature>
<dbReference type="InterPro" id="IPR006631">
    <property type="entry name" value="DM4_12"/>
</dbReference>
<feature type="compositionally biased region" description="Low complexity" evidence="2">
    <location>
        <begin position="439"/>
        <end position="455"/>
    </location>
</feature>
<dbReference type="PANTHER" id="PTHR21879">
    <property type="entry name" value="FI03362P-RELATED-RELATED"/>
    <property type="match status" value="1"/>
</dbReference>
<dbReference type="PANTHER" id="PTHR21879:SF4">
    <property type="entry name" value="OSIRIS 17, ISOFORM C"/>
    <property type="match status" value="1"/>
</dbReference>
<dbReference type="InterPro" id="IPR012464">
    <property type="entry name" value="DUF1676"/>
</dbReference>
<dbReference type="Pfam" id="PF07898">
    <property type="entry name" value="DUF1676"/>
    <property type="match status" value="1"/>
</dbReference>
<keyword evidence="3" id="KW-1133">Transmembrane helix</keyword>
<protein>
    <submittedName>
        <fullName evidence="6">Uncharacterized protein LOC115891700</fullName>
    </submittedName>
</protein>
<dbReference type="AlphaFoldDB" id="A0A6J2YY39"/>
<dbReference type="KEGG" id="soy:115891700"/>
<feature type="region of interest" description="Disordered" evidence="2">
    <location>
        <begin position="436"/>
        <end position="495"/>
    </location>
</feature>
<dbReference type="OrthoDB" id="6334967at2759"/>
<dbReference type="Proteomes" id="UP000504635">
    <property type="component" value="Unplaced"/>
</dbReference>
<dbReference type="FunCoup" id="A0A6J2YY39">
    <property type="interactions" value="26"/>
</dbReference>
<evidence type="ECO:0000256" key="3">
    <source>
        <dbReference type="SAM" id="Phobius"/>
    </source>
</evidence>
<organism evidence="5 6">
    <name type="scientific">Sitophilus oryzae</name>
    <name type="common">Rice weevil</name>
    <name type="synonym">Curculio oryzae</name>
    <dbReference type="NCBI Taxonomy" id="7048"/>
    <lineage>
        <taxon>Eukaryota</taxon>
        <taxon>Metazoa</taxon>
        <taxon>Ecdysozoa</taxon>
        <taxon>Arthropoda</taxon>
        <taxon>Hexapoda</taxon>
        <taxon>Insecta</taxon>
        <taxon>Pterygota</taxon>
        <taxon>Neoptera</taxon>
        <taxon>Endopterygota</taxon>
        <taxon>Coleoptera</taxon>
        <taxon>Polyphaga</taxon>
        <taxon>Cucujiformia</taxon>
        <taxon>Curculionidae</taxon>
        <taxon>Dryophthorinae</taxon>
        <taxon>Sitophilus</taxon>
    </lineage>
</organism>
<dbReference type="InParanoid" id="A0A6J2YY39"/>
<keyword evidence="1" id="KW-0175">Coiled coil</keyword>
<keyword evidence="3" id="KW-0812">Transmembrane</keyword>
<evidence type="ECO:0000256" key="4">
    <source>
        <dbReference type="SAM" id="SignalP"/>
    </source>
</evidence>
<keyword evidence="5" id="KW-1185">Reference proteome</keyword>
<feature type="compositionally biased region" description="Basic and acidic residues" evidence="2">
    <location>
        <begin position="342"/>
        <end position="352"/>
    </location>
</feature>
<gene>
    <name evidence="6" type="primary">LOC115891700</name>
</gene>
<sequence length="740" mass="83949">MCRVVYFVLFLVCFQKVSASLTPENDVDDSPNLPQVPVDTLVNLTGHNELWTLLLKDCEKPSLTCVENNVYKYFKKTLDETNDVEFTNYLKFSKNHLNYDKYKIISNSSDDLEDPEYHEHDSPIESMSRSLHDDATRFLMTHDMELSLPDTLFPNSVLRISPQGYKDRGALVNLQVVSRDFPEDEVAGVEEGRTIKKIQKFISEKLIYALIAILLVIKLLAVKFLFVLPLIIGAATAKKLLLKVLLFLFPALHHFFKFCAYYPIQAKYHHHKHLISHIHQVAPNTHHHDHHDHHEGIEVSGPYSHGPPVEYEGPHDIHHTEFDDDISVVPDDGSSFHGLISHRKDPNRKENEIEPYSPSHHNRRYPSRPGNAADIQRIIAKAEREAFIKARLKQAQEKIREENLRLQEQLNDAVKLHEKLKYQTTKLLSSKYSATRLKPYGPKSSPPYSTGPKSTLPFPTGPITPSNALNGPVIDDTGIDLPTGYIPEPSGPQKSPAIALPQPTGHQLNQFNNQYYPFEQLPQSPVNFRPTQSPISQGPVYHPESVQHDPHGPIFKPSQIASTVQSSNNNYGTSSDVLFQKAVEVDPRNGAVINRRQDIKSDSSKEIQDITRIIDARVENPSNKKITQDDIYQAAAITFDPSYSPILDKIDKVLMGIGFKDEPCKERLVCSMYKNPTKYSPYSNLLSAELSRDSAELEKPKSTNSVVIRFYKYVQAARDGQDQRDCLRLYPNCNINTEVS</sequence>
<evidence type="ECO:0000256" key="1">
    <source>
        <dbReference type="SAM" id="Coils"/>
    </source>
</evidence>
<dbReference type="RefSeq" id="XP_030768101.1">
    <property type="nucleotide sequence ID" value="XM_030912241.1"/>
</dbReference>
<feature type="region of interest" description="Disordered" evidence="2">
    <location>
        <begin position="339"/>
        <end position="370"/>
    </location>
</feature>
<dbReference type="Pfam" id="PF07841">
    <property type="entry name" value="DM4_12"/>
    <property type="match status" value="1"/>
</dbReference>
<feature type="chain" id="PRO_5026796646" evidence="4">
    <location>
        <begin position="20"/>
        <end position="740"/>
    </location>
</feature>